<evidence type="ECO:0000259" key="1">
    <source>
        <dbReference type="Pfam" id="PF00535"/>
    </source>
</evidence>
<evidence type="ECO:0000313" key="3">
    <source>
        <dbReference type="Proteomes" id="UP001500736"/>
    </source>
</evidence>
<dbReference type="Gene3D" id="3.90.550.10">
    <property type="entry name" value="Spore Coat Polysaccharide Biosynthesis Protein SpsA, Chain A"/>
    <property type="match status" value="1"/>
</dbReference>
<protein>
    <submittedName>
        <fullName evidence="2">Glycosyltransferase family 2 protein</fullName>
    </submittedName>
</protein>
<dbReference type="SUPFAM" id="SSF53448">
    <property type="entry name" value="Nucleotide-diphospho-sugar transferases"/>
    <property type="match status" value="1"/>
</dbReference>
<dbReference type="PANTHER" id="PTHR43179">
    <property type="entry name" value="RHAMNOSYLTRANSFERASE WBBL"/>
    <property type="match status" value="1"/>
</dbReference>
<dbReference type="EMBL" id="BAAAGF010000004">
    <property type="protein sequence ID" value="GAA0747840.1"/>
    <property type="molecule type" value="Genomic_DNA"/>
</dbReference>
<dbReference type="CDD" id="cd04186">
    <property type="entry name" value="GT_2_like_c"/>
    <property type="match status" value="1"/>
</dbReference>
<comment type="caution">
    <text evidence="2">The sequence shown here is derived from an EMBL/GenBank/DDBJ whole genome shotgun (WGS) entry which is preliminary data.</text>
</comment>
<dbReference type="Proteomes" id="UP001500736">
    <property type="component" value="Unassembled WGS sequence"/>
</dbReference>
<dbReference type="InterPro" id="IPR029044">
    <property type="entry name" value="Nucleotide-diphossugar_trans"/>
</dbReference>
<dbReference type="PANTHER" id="PTHR43179:SF7">
    <property type="entry name" value="RHAMNOSYLTRANSFERASE WBBL"/>
    <property type="match status" value="1"/>
</dbReference>
<reference evidence="2 3" key="1">
    <citation type="journal article" date="2019" name="Int. J. Syst. Evol. Microbiol.">
        <title>The Global Catalogue of Microorganisms (GCM) 10K type strain sequencing project: providing services to taxonomists for standard genome sequencing and annotation.</title>
        <authorList>
            <consortium name="The Broad Institute Genomics Platform"/>
            <consortium name="The Broad Institute Genome Sequencing Center for Infectious Disease"/>
            <person name="Wu L."/>
            <person name="Ma J."/>
        </authorList>
    </citation>
    <scope>NUCLEOTIDE SEQUENCE [LARGE SCALE GENOMIC DNA]</scope>
    <source>
        <strain evidence="2 3">JCM 15976</strain>
    </source>
</reference>
<gene>
    <name evidence="2" type="ORF">GCM10009431_25690</name>
</gene>
<dbReference type="InterPro" id="IPR001173">
    <property type="entry name" value="Glyco_trans_2-like"/>
</dbReference>
<dbReference type="Pfam" id="PF00535">
    <property type="entry name" value="Glycos_transf_2"/>
    <property type="match status" value="1"/>
</dbReference>
<organism evidence="2 3">
    <name type="scientific">Gaetbulibacter jejuensis</name>
    <dbReference type="NCBI Taxonomy" id="584607"/>
    <lineage>
        <taxon>Bacteria</taxon>
        <taxon>Pseudomonadati</taxon>
        <taxon>Bacteroidota</taxon>
        <taxon>Flavobacteriia</taxon>
        <taxon>Flavobacteriales</taxon>
        <taxon>Flavobacteriaceae</taxon>
        <taxon>Gaetbulibacter</taxon>
    </lineage>
</organism>
<name>A0ABN1JW34_9FLAO</name>
<accession>A0ABN1JW34</accession>
<feature type="domain" description="Glycosyltransferase 2-like" evidence="1">
    <location>
        <begin position="5"/>
        <end position="113"/>
    </location>
</feature>
<proteinExistence type="predicted"/>
<sequence>MEVAVVIVSYNGARWLFDCLTHVFGSTIALKVIVVDNHSTDASCEIIKGFTDVELILLDENYGFGKANNIGISYALSKNADYVFLLNQDAYLETQTIEQLIEVHQKTLGYGVLSPIHLNGKGLGLDINFSNYIQKNTSLVYDALKGHYTALVYDVPFVNAAGWLVPKETFKSIGGFDPIFYHYGEDVNYCQRLLFHGYKIGVVPNVFLLHDREQRITKEPQTDAEKLQLVERKLKTHWADINIEVETLITRYKHSIKKTIVKQILQLKFKRVFYYKKELKLIDSLLLEVQKSRRLNREEHPHYLNSHTTKRV</sequence>
<evidence type="ECO:0000313" key="2">
    <source>
        <dbReference type="EMBL" id="GAA0747840.1"/>
    </source>
</evidence>
<dbReference type="RefSeq" id="WP_343798871.1">
    <property type="nucleotide sequence ID" value="NZ_BAAAGF010000004.1"/>
</dbReference>
<keyword evidence="3" id="KW-1185">Reference proteome</keyword>